<dbReference type="CDD" id="cd07099">
    <property type="entry name" value="ALDH_DDALDH"/>
    <property type="match status" value="1"/>
</dbReference>
<dbReference type="eggNOG" id="KOG2454">
    <property type="taxonomic scope" value="Eukaryota"/>
</dbReference>
<dbReference type="PROSITE" id="PS00687">
    <property type="entry name" value="ALDEHYDE_DEHYDR_GLU"/>
    <property type="match status" value="1"/>
</dbReference>
<evidence type="ECO:0000256" key="4">
    <source>
        <dbReference type="PIRSR" id="PIRSR036492-1"/>
    </source>
</evidence>
<evidence type="ECO:0000313" key="10">
    <source>
        <dbReference type="Proteomes" id="UP000063063"/>
    </source>
</evidence>
<dbReference type="InterPro" id="IPR029510">
    <property type="entry name" value="Ald_DH_CS_GLU"/>
</dbReference>
<dbReference type="InterPro" id="IPR012394">
    <property type="entry name" value="Aldehyde_DH_NAD(P)"/>
</dbReference>
<dbReference type="SUPFAM" id="SSF53720">
    <property type="entry name" value="ALDH-like"/>
    <property type="match status" value="1"/>
</dbReference>
<dbReference type="VEuPathDB" id="TriTrypDB:LPAL13_350061500"/>
<dbReference type="PANTHER" id="PTHR11699">
    <property type="entry name" value="ALDEHYDE DEHYDROGENASE-RELATED"/>
    <property type="match status" value="1"/>
</dbReference>
<evidence type="ECO:0000313" key="9">
    <source>
        <dbReference type="EMBL" id="AIO02661.1"/>
    </source>
</evidence>
<dbReference type="GO" id="GO:0016620">
    <property type="term" value="F:oxidoreductase activity, acting on the aldehyde or oxo group of donors, NAD or NADP as acceptor"/>
    <property type="evidence" value="ECO:0007669"/>
    <property type="project" value="InterPro"/>
</dbReference>
<keyword evidence="7" id="KW-1133">Transmembrane helix</keyword>
<protein>
    <recommendedName>
        <fullName evidence="3">Aldehyde dehydrogenase</fullName>
    </recommendedName>
</protein>
<dbReference type="Proteomes" id="UP000063063">
    <property type="component" value="Chromosome 35"/>
</dbReference>
<keyword evidence="7" id="KW-0472">Membrane</keyword>
<evidence type="ECO:0000256" key="7">
    <source>
        <dbReference type="SAM" id="Phobius"/>
    </source>
</evidence>
<dbReference type="Pfam" id="PF00171">
    <property type="entry name" value="Aldedh"/>
    <property type="match status" value="1"/>
</dbReference>
<dbReference type="InterPro" id="IPR016163">
    <property type="entry name" value="Ald_DH_C"/>
</dbReference>
<evidence type="ECO:0000256" key="3">
    <source>
        <dbReference type="PIRNR" id="PIRNR036492"/>
    </source>
</evidence>
<feature type="active site" evidence="4">
    <location>
        <position position="270"/>
    </location>
</feature>
<dbReference type="VEuPathDB" id="TriTrypDB:LPMP_355300"/>
<organism evidence="9 10">
    <name type="scientific">Leishmania panamensis</name>
    <dbReference type="NCBI Taxonomy" id="5679"/>
    <lineage>
        <taxon>Eukaryota</taxon>
        <taxon>Discoba</taxon>
        <taxon>Euglenozoa</taxon>
        <taxon>Kinetoplastea</taxon>
        <taxon>Metakinetoplastina</taxon>
        <taxon>Trypanosomatida</taxon>
        <taxon>Trypanosomatidae</taxon>
        <taxon>Leishmaniinae</taxon>
        <taxon>Leishmania</taxon>
        <taxon>Leishmania guyanensis species complex</taxon>
    </lineage>
</organism>
<dbReference type="Gene3D" id="3.40.309.10">
    <property type="entry name" value="Aldehyde Dehydrogenase, Chain A, domain 2"/>
    <property type="match status" value="1"/>
</dbReference>
<dbReference type="InterPro" id="IPR016161">
    <property type="entry name" value="Ald_DH/histidinol_DH"/>
</dbReference>
<dbReference type="RefSeq" id="XP_010703461.1">
    <property type="nucleotide sequence ID" value="XM_010705159.1"/>
</dbReference>
<evidence type="ECO:0000256" key="2">
    <source>
        <dbReference type="ARBA" id="ARBA00023002"/>
    </source>
</evidence>
<feature type="active site" evidence="4 5">
    <location>
        <position position="236"/>
    </location>
</feature>
<keyword evidence="10" id="KW-1185">Reference proteome</keyword>
<gene>
    <name evidence="9" type="ORF">LPMP_355300</name>
</gene>
<name>A0A088S3D6_LEIPA</name>
<comment type="similarity">
    <text evidence="1 3 6">Belongs to the aldehyde dehydrogenase family.</text>
</comment>
<evidence type="ECO:0000256" key="5">
    <source>
        <dbReference type="PROSITE-ProRule" id="PRU10007"/>
    </source>
</evidence>
<dbReference type="PROSITE" id="PS00070">
    <property type="entry name" value="ALDEHYDE_DEHYDR_CYS"/>
    <property type="match status" value="1"/>
</dbReference>
<dbReference type="AlphaFoldDB" id="A0A088S3D6"/>
<dbReference type="KEGG" id="lpan:LPMP_355300"/>
<keyword evidence="7" id="KW-0812">Transmembrane</keyword>
<dbReference type="GO" id="GO:0006081">
    <property type="term" value="P:aldehyde metabolic process"/>
    <property type="evidence" value="ECO:0007669"/>
    <property type="project" value="InterPro"/>
</dbReference>
<dbReference type="GeneID" id="22579558"/>
<dbReference type="InterPro" id="IPR015590">
    <property type="entry name" value="Aldehyde_DH_dom"/>
</dbReference>
<dbReference type="InterPro" id="IPR016160">
    <property type="entry name" value="Ald_DH_CS_CYS"/>
</dbReference>
<dbReference type="PIRSF" id="PIRSF036492">
    <property type="entry name" value="ALDH"/>
    <property type="match status" value="1"/>
</dbReference>
<feature type="domain" description="Aldehyde dehydrogenase" evidence="8">
    <location>
        <begin position="3"/>
        <end position="464"/>
    </location>
</feature>
<evidence type="ECO:0000256" key="1">
    <source>
        <dbReference type="ARBA" id="ARBA00009986"/>
    </source>
</evidence>
<feature type="transmembrane region" description="Helical" evidence="7">
    <location>
        <begin position="495"/>
        <end position="515"/>
    </location>
</feature>
<accession>A0A088S3D6</accession>
<dbReference type="InterPro" id="IPR016162">
    <property type="entry name" value="Ald_DH_N"/>
</dbReference>
<dbReference type="OrthoDB" id="310895at2759"/>
<dbReference type="EMBL" id="CP009404">
    <property type="protein sequence ID" value="AIO02661.1"/>
    <property type="molecule type" value="Genomic_DNA"/>
</dbReference>
<dbReference type="Gene3D" id="3.40.605.10">
    <property type="entry name" value="Aldehyde Dehydrogenase, Chain A, domain 1"/>
    <property type="match status" value="1"/>
</dbReference>
<evidence type="ECO:0000256" key="6">
    <source>
        <dbReference type="RuleBase" id="RU003345"/>
    </source>
</evidence>
<proteinExistence type="inferred from homology"/>
<keyword evidence="2 3" id="KW-0560">Oxidoreductase</keyword>
<sequence length="532" mass="57475">MSRQFDVKNPATGVVVGSYVQQQACDIAKAVASARAAQKVWAKLTYNQRATHLKKMKTFLAANAERAGEVIVSCSGKTHQDALVTEVISGVLACDWYAKNTKKVLAPHKLPVGSILFANKSNTIYYEPVGVVGIISPWNYPFSIPFGEVLMGLMAGNAVLLKVATNSTPVGCFIEEVVRAGELPAGLFQHIIIGGSEAGRALLGSGINKLFFTGSVGVGKKLMAEAAKTLTPVSLELGGNDPMVVLRDASIERAVNCACWGGYQNAGQSCGGVERIYVDESIYPEFLDQLKAKTKALRHGVDTGAFDVDMGCITTKDQYDAIDAQVKEALAQGAKIEAQSQPSANCPKDGLFYPATVLSGCTATMRIMKEETFGPILPVVPFKTEEEGIQMANDCTLALTSSVHSCNMKHAMKVAMQLESGVVTINDHLYSHGMSEAPWGGWKESGIGRTHGYLGLKEMVNAKCINSDLLPSGMLARNLWWYPFTTETGAVLRHVLAFVAPTGICNMLSSLWFIITHSMYMFRPWKVDVKQK</sequence>
<reference evidence="9 10" key="1">
    <citation type="journal article" date="2015" name="Sci. Rep.">
        <title>The genome of Leishmania panamensis: insights into genomics of the L. (Viannia) subgenus.</title>
        <authorList>
            <person name="Llanes A."/>
            <person name="Restrepo C.M."/>
            <person name="Vecchio G.D."/>
            <person name="Anguizola F.J."/>
            <person name="Lleonart R."/>
        </authorList>
    </citation>
    <scope>NUCLEOTIDE SEQUENCE [LARGE SCALE GENOMIC DNA]</scope>
    <source>
        <strain evidence="9 10">MHOM/PA/94/PSC-1</strain>
    </source>
</reference>
<evidence type="ECO:0000259" key="8">
    <source>
        <dbReference type="Pfam" id="PF00171"/>
    </source>
</evidence>